<name>A0A8J2U830_9BACT</name>
<keyword evidence="2 5" id="KW-0812">Transmembrane</keyword>
<feature type="transmembrane region" description="Helical" evidence="5">
    <location>
        <begin position="72"/>
        <end position="89"/>
    </location>
</feature>
<reference evidence="6" key="2">
    <citation type="submission" date="2020-09" db="EMBL/GenBank/DDBJ databases">
        <authorList>
            <person name="Sun Q."/>
            <person name="Zhou Y."/>
        </authorList>
    </citation>
    <scope>NUCLEOTIDE SEQUENCE</scope>
    <source>
        <strain evidence="6">CGMCC 1.15448</strain>
    </source>
</reference>
<comment type="caution">
    <text evidence="6">The sequence shown here is derived from an EMBL/GenBank/DDBJ whole genome shotgun (WGS) entry which is preliminary data.</text>
</comment>
<evidence type="ECO:0000256" key="4">
    <source>
        <dbReference type="ARBA" id="ARBA00023136"/>
    </source>
</evidence>
<evidence type="ECO:0000256" key="3">
    <source>
        <dbReference type="ARBA" id="ARBA00022989"/>
    </source>
</evidence>
<gene>
    <name evidence="6" type="ORF">GCM10011511_06070</name>
</gene>
<feature type="transmembrane region" description="Helical" evidence="5">
    <location>
        <begin position="6"/>
        <end position="25"/>
    </location>
</feature>
<sequence>MNTMLWTSQLLLAAAFLYSGINKTLLSEQQLIARGQTGVAGYSAGAIRFIGVSEILGSIGLILPWWTGIMPLLTPVAAACFAVIMLMAAPIHMRLKEKRNVATNLVLLGLSLFVALERGLQL</sequence>
<evidence type="ECO:0000313" key="7">
    <source>
        <dbReference type="Proteomes" id="UP000607559"/>
    </source>
</evidence>
<keyword evidence="3 5" id="KW-1133">Transmembrane helix</keyword>
<evidence type="ECO:0000313" key="6">
    <source>
        <dbReference type="EMBL" id="GGA85808.1"/>
    </source>
</evidence>
<reference evidence="6" key="1">
    <citation type="journal article" date="2014" name="Int. J. Syst. Evol. Microbiol.">
        <title>Complete genome sequence of Corynebacterium casei LMG S-19264T (=DSM 44701T), isolated from a smear-ripened cheese.</title>
        <authorList>
            <consortium name="US DOE Joint Genome Institute (JGI-PGF)"/>
            <person name="Walter F."/>
            <person name="Albersmeier A."/>
            <person name="Kalinowski J."/>
            <person name="Ruckert C."/>
        </authorList>
    </citation>
    <scope>NUCLEOTIDE SEQUENCE</scope>
    <source>
        <strain evidence="6">CGMCC 1.15448</strain>
    </source>
</reference>
<proteinExistence type="predicted"/>
<protein>
    <recommendedName>
        <fullName evidence="8">DoxX family protein</fullName>
    </recommendedName>
</protein>
<dbReference type="GO" id="GO:0016020">
    <property type="term" value="C:membrane"/>
    <property type="evidence" value="ECO:0007669"/>
    <property type="project" value="UniProtKB-SubCell"/>
</dbReference>
<evidence type="ECO:0008006" key="8">
    <source>
        <dbReference type="Google" id="ProtNLM"/>
    </source>
</evidence>
<keyword evidence="7" id="KW-1185">Reference proteome</keyword>
<keyword evidence="4 5" id="KW-0472">Membrane</keyword>
<dbReference type="RefSeq" id="WP_188928422.1">
    <property type="nucleotide sequence ID" value="NZ_BMJC01000001.1"/>
</dbReference>
<dbReference type="Pfam" id="PF13564">
    <property type="entry name" value="DoxX_2"/>
    <property type="match status" value="1"/>
</dbReference>
<feature type="transmembrane region" description="Helical" evidence="5">
    <location>
        <begin position="101"/>
        <end position="120"/>
    </location>
</feature>
<dbReference type="InterPro" id="IPR032808">
    <property type="entry name" value="DoxX"/>
</dbReference>
<comment type="subcellular location">
    <subcellularLocation>
        <location evidence="1">Membrane</location>
        <topology evidence="1">Multi-pass membrane protein</topology>
    </subcellularLocation>
</comment>
<dbReference type="AlphaFoldDB" id="A0A8J2U830"/>
<accession>A0A8J2U830</accession>
<organism evidence="6 7">
    <name type="scientific">Puia dinghuensis</name>
    <dbReference type="NCBI Taxonomy" id="1792502"/>
    <lineage>
        <taxon>Bacteria</taxon>
        <taxon>Pseudomonadati</taxon>
        <taxon>Bacteroidota</taxon>
        <taxon>Chitinophagia</taxon>
        <taxon>Chitinophagales</taxon>
        <taxon>Chitinophagaceae</taxon>
        <taxon>Puia</taxon>
    </lineage>
</organism>
<feature type="transmembrane region" description="Helical" evidence="5">
    <location>
        <begin position="46"/>
        <end position="66"/>
    </location>
</feature>
<evidence type="ECO:0000256" key="5">
    <source>
        <dbReference type="SAM" id="Phobius"/>
    </source>
</evidence>
<dbReference type="Proteomes" id="UP000607559">
    <property type="component" value="Unassembled WGS sequence"/>
</dbReference>
<dbReference type="EMBL" id="BMJC01000001">
    <property type="protein sequence ID" value="GGA85808.1"/>
    <property type="molecule type" value="Genomic_DNA"/>
</dbReference>
<evidence type="ECO:0000256" key="2">
    <source>
        <dbReference type="ARBA" id="ARBA00022692"/>
    </source>
</evidence>
<evidence type="ECO:0000256" key="1">
    <source>
        <dbReference type="ARBA" id="ARBA00004141"/>
    </source>
</evidence>